<proteinExistence type="predicted"/>
<comment type="caution">
    <text evidence="1">The sequence shown here is derived from an EMBL/GenBank/DDBJ whole genome shotgun (WGS) entry which is preliminary data.</text>
</comment>
<organism evidence="1 2">
    <name type="scientific">Acinetobacter albensis</name>
    <dbReference type="NCBI Taxonomy" id="1673609"/>
    <lineage>
        <taxon>Bacteria</taxon>
        <taxon>Pseudomonadati</taxon>
        <taxon>Pseudomonadota</taxon>
        <taxon>Gammaproteobacteria</taxon>
        <taxon>Moraxellales</taxon>
        <taxon>Moraxellaceae</taxon>
        <taxon>Acinetobacter</taxon>
    </lineage>
</organism>
<evidence type="ECO:0000313" key="1">
    <source>
        <dbReference type="EMBL" id="MFN0298278.1"/>
    </source>
</evidence>
<keyword evidence="2" id="KW-1185">Reference proteome</keyword>
<name>A0ABW9JUV1_9GAMM</name>
<sequence>MCVTEKLNTLLELIEIKVISEQLKHKLQQQYVNLEATLLRAKVLREFSKLKVHYIIQSEIQAQQASLAFLFSPFILANLNKTVIYNTPASLPVLNILNKYYPLEQKQNVKIDDVLNTLNIYLDLSSTELEETDFLYFSMIKALCRADISSIFIITNLKIDPAKKEELETFFKVNIYLINTQHHQKMIDSDALNIRKLLFKNKDAEYTKLCEEFSVINAELLQYCDSYNKHQSIHLIEDMFYSEHIYEKLSVYAEYMQTCLQHQKSVFRPPFLAV</sequence>
<reference evidence="1 2" key="1">
    <citation type="submission" date="2024-12" db="EMBL/GenBank/DDBJ databases">
        <title>C001-4G Acinetobacter sp. assembled genome.</title>
        <authorList>
            <person name="D'Arcy K."/>
            <person name="Kingdon A.D.H."/>
            <person name="Breen A."/>
            <person name="Mckeown C."/>
            <person name="Allman E."/>
            <person name="Sharma P."/>
            <person name="Mcleman A."/>
            <person name="Roberts A.P."/>
        </authorList>
    </citation>
    <scope>NUCLEOTIDE SEQUENCE [LARGE SCALE GENOMIC DNA]</scope>
    <source>
        <strain evidence="1 2">C1-4G</strain>
    </source>
</reference>
<evidence type="ECO:0000313" key="2">
    <source>
        <dbReference type="Proteomes" id="UP001632339"/>
    </source>
</evidence>
<dbReference type="RefSeq" id="WP_409140640.1">
    <property type="nucleotide sequence ID" value="NZ_JBJXCW010000013.1"/>
</dbReference>
<protein>
    <submittedName>
        <fullName evidence="1">Uncharacterized protein</fullName>
    </submittedName>
</protein>
<gene>
    <name evidence="1" type="ORF">ACKVE0_12195</name>
</gene>
<dbReference type="EMBL" id="JBJXCW010000013">
    <property type="protein sequence ID" value="MFN0298278.1"/>
    <property type="molecule type" value="Genomic_DNA"/>
</dbReference>
<dbReference type="Proteomes" id="UP001632339">
    <property type="component" value="Unassembled WGS sequence"/>
</dbReference>
<accession>A0ABW9JUV1</accession>